<comment type="caution">
    <text evidence="1">The sequence shown here is derived from an EMBL/GenBank/DDBJ whole genome shotgun (WGS) entry which is preliminary data.</text>
</comment>
<reference evidence="1 2" key="1">
    <citation type="submission" date="2024-01" db="EMBL/GenBank/DDBJ databases">
        <title>The complete chloroplast genome sequence of Lithospermum erythrorhizon: insights into the phylogenetic relationship among Boraginaceae species and the maternal lineages of purple gromwells.</title>
        <authorList>
            <person name="Okada T."/>
            <person name="Watanabe K."/>
        </authorList>
    </citation>
    <scope>NUCLEOTIDE SEQUENCE [LARGE SCALE GENOMIC DNA]</scope>
</reference>
<accession>A0AAV3QV44</accession>
<evidence type="ECO:0000313" key="1">
    <source>
        <dbReference type="EMBL" id="GAA0167498.1"/>
    </source>
</evidence>
<dbReference type="Proteomes" id="UP001454036">
    <property type="component" value="Unassembled WGS sequence"/>
</dbReference>
<sequence length="147" mass="17003">MLTTNLSEIGPDELRTVSLNAKKFEMKERESIADMHQRFNVILNNLQYLGKKFSREKINGNIFETLTNDYDGKIYAITDARDIRTIPLQELIGSLKAEEEVIAYKKAKRKNKKYLALVAAKAERLIEMNELVMLAKNFKKLLEKHGK</sequence>
<dbReference type="EMBL" id="BAABME010023191">
    <property type="protein sequence ID" value="GAA0167498.1"/>
    <property type="molecule type" value="Genomic_DNA"/>
</dbReference>
<dbReference type="Pfam" id="PF14223">
    <property type="entry name" value="Retrotran_gag_2"/>
    <property type="match status" value="1"/>
</dbReference>
<organism evidence="1 2">
    <name type="scientific">Lithospermum erythrorhizon</name>
    <name type="common">Purple gromwell</name>
    <name type="synonym">Lithospermum officinale var. erythrorhizon</name>
    <dbReference type="NCBI Taxonomy" id="34254"/>
    <lineage>
        <taxon>Eukaryota</taxon>
        <taxon>Viridiplantae</taxon>
        <taxon>Streptophyta</taxon>
        <taxon>Embryophyta</taxon>
        <taxon>Tracheophyta</taxon>
        <taxon>Spermatophyta</taxon>
        <taxon>Magnoliopsida</taxon>
        <taxon>eudicotyledons</taxon>
        <taxon>Gunneridae</taxon>
        <taxon>Pentapetalae</taxon>
        <taxon>asterids</taxon>
        <taxon>lamiids</taxon>
        <taxon>Boraginales</taxon>
        <taxon>Boraginaceae</taxon>
        <taxon>Boraginoideae</taxon>
        <taxon>Lithospermeae</taxon>
        <taxon>Lithospermum</taxon>
    </lineage>
</organism>
<name>A0AAV3QV44_LITER</name>
<proteinExistence type="predicted"/>
<gene>
    <name evidence="1" type="ORF">LIER_40387</name>
</gene>
<protein>
    <submittedName>
        <fullName evidence="1">Uncharacterized protein</fullName>
    </submittedName>
</protein>
<dbReference type="AlphaFoldDB" id="A0AAV3QV44"/>
<keyword evidence="2" id="KW-1185">Reference proteome</keyword>
<evidence type="ECO:0000313" key="2">
    <source>
        <dbReference type="Proteomes" id="UP001454036"/>
    </source>
</evidence>